<feature type="transmembrane region" description="Helical" evidence="7">
    <location>
        <begin position="111"/>
        <end position="133"/>
    </location>
</feature>
<dbReference type="GO" id="GO:0031594">
    <property type="term" value="C:neuromuscular junction"/>
    <property type="evidence" value="ECO:0007669"/>
    <property type="project" value="TreeGrafter"/>
</dbReference>
<evidence type="ECO:0000256" key="2">
    <source>
        <dbReference type="ARBA" id="ARBA00010252"/>
    </source>
</evidence>
<dbReference type="PANTHER" id="PTHR10838">
    <property type="entry name" value="SYNAPTOGYRIN"/>
    <property type="match status" value="1"/>
</dbReference>
<keyword evidence="4 7" id="KW-1133">Transmembrane helix</keyword>
<proteinExistence type="inferred from homology"/>
<dbReference type="PROSITE" id="PS51225">
    <property type="entry name" value="MARVEL"/>
    <property type="match status" value="1"/>
</dbReference>
<sequence length="262" mass="29023">LWVDLAGVLGMAVCDWMTSTPKLEPLEYLKKPHVIIRFICLVFSVFTSGVIHSDCSMFGRCVFNDDSSACNYGVFLGCSTALLCLIYLVLDVWTDNISNCYTRRTIVLTDFCLTGFWCFLWFTGFCMFCNRWQFTTDAFMFDNRMSYVGPRVVIGLSFFTSLILGILVYLCSNAYTAVRLVISGIDAMGVHNTGHVAGNFGAYNDPRANAYHGFTGDTDLLDATRPAQLGSDSPSFDTPHFDRGTKLSGGAFSANPVEAYQP</sequence>
<dbReference type="GO" id="GO:0030672">
    <property type="term" value="C:synaptic vesicle membrane"/>
    <property type="evidence" value="ECO:0007669"/>
    <property type="project" value="TreeGrafter"/>
</dbReference>
<comment type="subcellular location">
    <subcellularLocation>
        <location evidence="1">Membrane</location>
        <topology evidence="1">Multi-pass membrane protein</topology>
    </subcellularLocation>
</comment>
<dbReference type="AlphaFoldDB" id="A0A5J4NJ15"/>
<keyword evidence="3 6" id="KW-0812">Transmembrane</keyword>
<evidence type="ECO:0000256" key="4">
    <source>
        <dbReference type="ARBA" id="ARBA00022989"/>
    </source>
</evidence>
<evidence type="ECO:0000259" key="8">
    <source>
        <dbReference type="PROSITE" id="PS51225"/>
    </source>
</evidence>
<evidence type="ECO:0000313" key="10">
    <source>
        <dbReference type="Proteomes" id="UP000324629"/>
    </source>
</evidence>
<feature type="transmembrane region" description="Helical" evidence="7">
    <location>
        <begin position="34"/>
        <end position="52"/>
    </location>
</feature>
<dbReference type="InterPro" id="IPR016579">
    <property type="entry name" value="Synaptogyrin"/>
</dbReference>
<keyword evidence="10" id="KW-1185">Reference proteome</keyword>
<dbReference type="Pfam" id="PF01284">
    <property type="entry name" value="MARVEL"/>
    <property type="match status" value="1"/>
</dbReference>
<protein>
    <recommendedName>
        <fullName evidence="8">MARVEL domain-containing protein</fullName>
    </recommendedName>
</protein>
<comment type="similarity">
    <text evidence="2">Belongs to the synaptogyrin family.</text>
</comment>
<accession>A0A5J4NJ15</accession>
<dbReference type="PANTHER" id="PTHR10838:SF20">
    <property type="entry name" value="SYNAPTOGYRIN"/>
    <property type="match status" value="1"/>
</dbReference>
<feature type="transmembrane region" description="Helical" evidence="7">
    <location>
        <begin position="153"/>
        <end position="171"/>
    </location>
</feature>
<evidence type="ECO:0000256" key="6">
    <source>
        <dbReference type="PROSITE-ProRule" id="PRU00581"/>
    </source>
</evidence>
<gene>
    <name evidence="9" type="ORF">DEA37_0011909</name>
</gene>
<feature type="transmembrane region" description="Helical" evidence="7">
    <location>
        <begin position="72"/>
        <end position="90"/>
    </location>
</feature>
<evidence type="ECO:0000256" key="7">
    <source>
        <dbReference type="SAM" id="Phobius"/>
    </source>
</evidence>
<feature type="non-terminal residue" evidence="9">
    <location>
        <position position="1"/>
    </location>
</feature>
<dbReference type="EMBL" id="QNGE01002556">
    <property type="protein sequence ID" value="KAA3675380.1"/>
    <property type="molecule type" value="Genomic_DNA"/>
</dbReference>
<feature type="domain" description="MARVEL" evidence="8">
    <location>
        <begin position="28"/>
        <end position="176"/>
    </location>
</feature>
<keyword evidence="5 6" id="KW-0472">Membrane</keyword>
<reference evidence="9 10" key="1">
    <citation type="journal article" date="2019" name="Gigascience">
        <title>Whole-genome sequence of the oriental lung fluke Paragonimus westermani.</title>
        <authorList>
            <person name="Oey H."/>
            <person name="Zakrzewski M."/>
            <person name="Narain K."/>
            <person name="Devi K.R."/>
            <person name="Agatsuma T."/>
            <person name="Nawaratna S."/>
            <person name="Gobert G.N."/>
            <person name="Jones M.K."/>
            <person name="Ragan M.A."/>
            <person name="McManus D.P."/>
            <person name="Krause L."/>
        </authorList>
    </citation>
    <scope>NUCLEOTIDE SEQUENCE [LARGE SCALE GENOMIC DNA]</scope>
    <source>
        <strain evidence="9 10">IND2009</strain>
    </source>
</reference>
<evidence type="ECO:0000256" key="3">
    <source>
        <dbReference type="ARBA" id="ARBA00022692"/>
    </source>
</evidence>
<comment type="caution">
    <text evidence="9">The sequence shown here is derived from an EMBL/GenBank/DDBJ whole genome shotgun (WGS) entry which is preliminary data.</text>
</comment>
<name>A0A5J4NJ15_9TREM</name>
<evidence type="ECO:0000313" key="9">
    <source>
        <dbReference type="EMBL" id="KAA3675380.1"/>
    </source>
</evidence>
<evidence type="ECO:0000256" key="1">
    <source>
        <dbReference type="ARBA" id="ARBA00004141"/>
    </source>
</evidence>
<dbReference type="InterPro" id="IPR008253">
    <property type="entry name" value="Marvel"/>
</dbReference>
<dbReference type="Proteomes" id="UP000324629">
    <property type="component" value="Unassembled WGS sequence"/>
</dbReference>
<organism evidence="9 10">
    <name type="scientific">Paragonimus westermani</name>
    <dbReference type="NCBI Taxonomy" id="34504"/>
    <lineage>
        <taxon>Eukaryota</taxon>
        <taxon>Metazoa</taxon>
        <taxon>Spiralia</taxon>
        <taxon>Lophotrochozoa</taxon>
        <taxon>Platyhelminthes</taxon>
        <taxon>Trematoda</taxon>
        <taxon>Digenea</taxon>
        <taxon>Plagiorchiida</taxon>
        <taxon>Troglotremata</taxon>
        <taxon>Troglotrematidae</taxon>
        <taxon>Paragonimus</taxon>
    </lineage>
</organism>
<evidence type="ECO:0000256" key="5">
    <source>
        <dbReference type="ARBA" id="ARBA00023136"/>
    </source>
</evidence>